<evidence type="ECO:0000256" key="1">
    <source>
        <dbReference type="SAM" id="MobiDB-lite"/>
    </source>
</evidence>
<accession>A0AA49FJ07</accession>
<gene>
    <name evidence="2" type="ORF">OHM77_07390</name>
</gene>
<dbReference type="Pfam" id="PF10387">
    <property type="entry name" value="DUF2442"/>
    <property type="match status" value="1"/>
</dbReference>
<organism evidence="2">
    <name type="scientific">Candidatus Nitricoxidivorans perseverans</name>
    <dbReference type="NCBI Taxonomy" id="2975601"/>
    <lineage>
        <taxon>Bacteria</taxon>
        <taxon>Pseudomonadati</taxon>
        <taxon>Pseudomonadota</taxon>
        <taxon>Betaproteobacteria</taxon>
        <taxon>Nitrosomonadales</taxon>
        <taxon>Sterolibacteriaceae</taxon>
        <taxon>Candidatus Nitricoxidivorans</taxon>
    </lineage>
</organism>
<dbReference type="SUPFAM" id="SSF143880">
    <property type="entry name" value="NE0471 N-terminal domain-like"/>
    <property type="match status" value="1"/>
</dbReference>
<dbReference type="EMBL" id="CP107246">
    <property type="protein sequence ID" value="WIM04535.1"/>
    <property type="molecule type" value="Genomic_DNA"/>
</dbReference>
<name>A0AA49FJ07_9PROT</name>
<protein>
    <submittedName>
        <fullName evidence="2">DUF2442 domain-containing protein</fullName>
    </submittedName>
</protein>
<dbReference type="AlphaFoldDB" id="A0AA49FJ07"/>
<dbReference type="KEGG" id="npv:OHM77_07390"/>
<feature type="region of interest" description="Disordered" evidence="1">
    <location>
        <begin position="84"/>
        <end position="106"/>
    </location>
</feature>
<dbReference type="InterPro" id="IPR018841">
    <property type="entry name" value="DUF2442"/>
</dbReference>
<sequence length="106" mass="12203">MYWDATVVKPLPDFRIYVETEDGRKGTFDLKPYLDHGVFRELRNVHYFNRVGILFGAVTWPNEQDIAPETLYAEMLPVELSGYEETGSPERWSDSAEGGAMRRATK</sequence>
<proteinExistence type="predicted"/>
<reference evidence="2" key="1">
    <citation type="journal article" date="2023" name="Nat. Microbiol.">
        <title>Enrichment and characterization of a nitric oxide-reducing microbial community in a continuous bioreactor.</title>
        <authorList>
            <person name="Garrido-Amador P."/>
            <person name="Stortenbeker N."/>
            <person name="Wessels H.J.C.T."/>
            <person name="Speth D.R."/>
            <person name="Garcia-Heredia I."/>
            <person name="Kartal B."/>
        </authorList>
    </citation>
    <scope>NUCLEOTIDE SEQUENCE</scope>
    <source>
        <strain evidence="2">MAG1</strain>
    </source>
</reference>
<dbReference type="InterPro" id="IPR036782">
    <property type="entry name" value="NE0471-like_N"/>
</dbReference>
<evidence type="ECO:0000313" key="2">
    <source>
        <dbReference type="EMBL" id="WIM04535.1"/>
    </source>
</evidence>
<dbReference type="Gene3D" id="3.30.2020.10">
    <property type="entry name" value="NE0471-like N-terminal domain"/>
    <property type="match status" value="1"/>
</dbReference>
<dbReference type="Proteomes" id="UP001234916">
    <property type="component" value="Chromosome"/>
</dbReference>